<proteinExistence type="predicted"/>
<organism evidence="1 2">
    <name type="scientific">Gossypium arboreum</name>
    <name type="common">Tree cotton</name>
    <name type="synonym">Gossypium nanking</name>
    <dbReference type="NCBI Taxonomy" id="29729"/>
    <lineage>
        <taxon>Eukaryota</taxon>
        <taxon>Viridiplantae</taxon>
        <taxon>Streptophyta</taxon>
        <taxon>Embryophyta</taxon>
        <taxon>Tracheophyta</taxon>
        <taxon>Spermatophyta</taxon>
        <taxon>Magnoliopsida</taxon>
        <taxon>eudicotyledons</taxon>
        <taxon>Gunneridae</taxon>
        <taxon>Pentapetalae</taxon>
        <taxon>rosids</taxon>
        <taxon>malvids</taxon>
        <taxon>Malvales</taxon>
        <taxon>Malvaceae</taxon>
        <taxon>Malvoideae</taxon>
        <taxon>Gossypium</taxon>
    </lineage>
</organism>
<dbReference type="EMBL" id="KN413478">
    <property type="protein sequence ID" value="KHG19591.1"/>
    <property type="molecule type" value="Genomic_DNA"/>
</dbReference>
<keyword evidence="2" id="KW-1185">Reference proteome</keyword>
<evidence type="ECO:0000313" key="1">
    <source>
        <dbReference type="EMBL" id="KHG19591.1"/>
    </source>
</evidence>
<dbReference type="Proteomes" id="UP000032142">
    <property type="component" value="Unassembled WGS sequence"/>
</dbReference>
<accession>A0A0B0P873</accession>
<reference evidence="2" key="1">
    <citation type="submission" date="2014-09" db="EMBL/GenBank/DDBJ databases">
        <authorList>
            <person name="Mudge J."/>
            <person name="Ramaraj T."/>
            <person name="Lindquist I.E."/>
            <person name="Bharti A.K."/>
            <person name="Sundararajan A."/>
            <person name="Cameron C.T."/>
            <person name="Woodward J.E."/>
            <person name="May G.D."/>
            <person name="Brubaker C."/>
            <person name="Broadhvest J."/>
            <person name="Wilkins T.A."/>
        </authorList>
    </citation>
    <scope>NUCLEOTIDE SEQUENCE</scope>
    <source>
        <strain evidence="2">cv. AKA8401</strain>
    </source>
</reference>
<sequence>MAMWHGRVSHGVPYNCKSDSITAKAYGHVLWPCEQVSIYALF</sequence>
<name>A0A0B0P873_GOSAR</name>
<protein>
    <submittedName>
        <fullName evidence="1">Uncharacterized protein</fullName>
    </submittedName>
</protein>
<evidence type="ECO:0000313" key="2">
    <source>
        <dbReference type="Proteomes" id="UP000032142"/>
    </source>
</evidence>
<gene>
    <name evidence="1" type="ORF">F383_25091</name>
</gene>
<dbReference type="AlphaFoldDB" id="A0A0B0P873"/>